<accession>A0ABQ9HW28</accession>
<dbReference type="EMBL" id="JARBHB010000003">
    <property type="protein sequence ID" value="KAJ8888585.1"/>
    <property type="molecule type" value="Genomic_DNA"/>
</dbReference>
<keyword evidence="2" id="KW-1185">Reference proteome</keyword>
<reference evidence="1 2" key="1">
    <citation type="submission" date="2023-02" db="EMBL/GenBank/DDBJ databases">
        <title>LHISI_Scaffold_Assembly.</title>
        <authorList>
            <person name="Stuart O.P."/>
            <person name="Cleave R."/>
            <person name="Magrath M.J.L."/>
            <person name="Mikheyev A.S."/>
        </authorList>
    </citation>
    <scope>NUCLEOTIDE SEQUENCE [LARGE SCALE GENOMIC DNA]</scope>
    <source>
        <strain evidence="1">Daus_M_001</strain>
        <tissue evidence="1">Leg muscle</tissue>
    </source>
</reference>
<evidence type="ECO:0000313" key="1">
    <source>
        <dbReference type="EMBL" id="KAJ8888585.1"/>
    </source>
</evidence>
<comment type="caution">
    <text evidence="1">The sequence shown here is derived from an EMBL/GenBank/DDBJ whole genome shotgun (WGS) entry which is preliminary data.</text>
</comment>
<dbReference type="PANTHER" id="PTHR10773">
    <property type="entry name" value="DNA-DIRECTED RNA POLYMERASES I, II, AND III SUBUNIT RPABC2"/>
    <property type="match status" value="1"/>
</dbReference>
<organism evidence="1 2">
    <name type="scientific">Dryococelus australis</name>
    <dbReference type="NCBI Taxonomy" id="614101"/>
    <lineage>
        <taxon>Eukaryota</taxon>
        <taxon>Metazoa</taxon>
        <taxon>Ecdysozoa</taxon>
        <taxon>Arthropoda</taxon>
        <taxon>Hexapoda</taxon>
        <taxon>Insecta</taxon>
        <taxon>Pterygota</taxon>
        <taxon>Neoptera</taxon>
        <taxon>Polyneoptera</taxon>
        <taxon>Phasmatodea</taxon>
        <taxon>Verophasmatodea</taxon>
        <taxon>Anareolatae</taxon>
        <taxon>Phasmatidae</taxon>
        <taxon>Eurycanthinae</taxon>
        <taxon>Dryococelus</taxon>
    </lineage>
</organism>
<proteinExistence type="predicted"/>
<name>A0ABQ9HW28_9NEOP</name>
<dbReference type="PANTHER" id="PTHR10773:SF19">
    <property type="match status" value="1"/>
</dbReference>
<gene>
    <name evidence="1" type="ORF">PR048_008077</name>
</gene>
<dbReference type="Proteomes" id="UP001159363">
    <property type="component" value="Chromosome 3"/>
</dbReference>
<sequence>MRPGKSPRAFDCSKCRWKSTEDFYENARKKLCSEYWQLEYCWQKDFIIHNISSLPPKTQRIRTGTGKERKVVGLFFCKRECEMSYLQGDLFKNTWHQPWPRVVSELGVFTGYDQRGRHEPQNKTIPEVIETSTKREYLNSQLSINKMYELYVEQCREKARETKIEEPAPNICRNYNLSFFNLKKAECITCNNYSDKLLKDEMKTEYRANHDKTIVSATLDLQSVLQIPASTYSQMYYSRKIYVYNLTVYEATHPHKAWSDGQRGSCEIGTALLQWTQQLPDTVTEMSVFSETCSGQNRSQFISALFLYAIENTNVQIAEHNIVEKGHTYMEVYSTNSAIETARRNVKIYTMNGWLNVFILARSTRGKHKTSGNSLHDELERRCSKCYKTEPQTMREKDITTVIWSSNPFVLLDVVDLFIFQGHFLLCTEHSYQFQRQRKNIYGKYILPRLIPQELQG</sequence>
<evidence type="ECO:0000313" key="2">
    <source>
        <dbReference type="Proteomes" id="UP001159363"/>
    </source>
</evidence>
<protein>
    <submittedName>
        <fullName evidence="1">Uncharacterized protein</fullName>
    </submittedName>
</protein>